<reference evidence="8 9" key="1">
    <citation type="submission" date="2020-02" db="EMBL/GenBank/DDBJ databases">
        <title>Complete genome sequence of Pseudomonas multiresinivorans ORNL1.</title>
        <authorList>
            <person name="Podar M."/>
        </authorList>
    </citation>
    <scope>NUCLEOTIDE SEQUENCE [LARGE SCALE GENOMIC DNA]</scope>
    <source>
        <strain evidence="9">populi</strain>
    </source>
</reference>
<evidence type="ECO:0000256" key="2">
    <source>
        <dbReference type="ARBA" id="ARBA00023015"/>
    </source>
</evidence>
<dbReference type="PROSITE" id="PS50110">
    <property type="entry name" value="RESPONSE_REGULATORY"/>
    <property type="match status" value="1"/>
</dbReference>
<dbReference type="GO" id="GO:0006355">
    <property type="term" value="P:regulation of DNA-templated transcription"/>
    <property type="evidence" value="ECO:0007669"/>
    <property type="project" value="InterPro"/>
</dbReference>
<dbReference type="SUPFAM" id="SSF46894">
    <property type="entry name" value="C-terminal effector domain of the bipartite response regulators"/>
    <property type="match status" value="1"/>
</dbReference>
<keyword evidence="1 5" id="KW-0597">Phosphoprotein</keyword>
<dbReference type="PROSITE" id="PS50043">
    <property type="entry name" value="HTH_LUXR_2"/>
    <property type="match status" value="1"/>
</dbReference>
<accession>A0A7Z3GQ09</accession>
<dbReference type="GO" id="GO:0000160">
    <property type="term" value="P:phosphorelay signal transduction system"/>
    <property type="evidence" value="ECO:0007669"/>
    <property type="project" value="InterPro"/>
</dbReference>
<evidence type="ECO:0000256" key="4">
    <source>
        <dbReference type="ARBA" id="ARBA00023163"/>
    </source>
</evidence>
<dbReference type="Pfam" id="PF00072">
    <property type="entry name" value="Response_reg"/>
    <property type="match status" value="1"/>
</dbReference>
<feature type="domain" description="HTH luxR-type" evidence="6">
    <location>
        <begin position="142"/>
        <end position="207"/>
    </location>
</feature>
<name>A0A7Z3GQ09_9PSED</name>
<keyword evidence="9" id="KW-1185">Reference proteome</keyword>
<feature type="modified residue" description="4-aspartylphosphate" evidence="5">
    <location>
        <position position="53"/>
    </location>
</feature>
<dbReference type="Pfam" id="PF00196">
    <property type="entry name" value="GerE"/>
    <property type="match status" value="1"/>
</dbReference>
<gene>
    <name evidence="8" type="ORF">G4G71_12310</name>
</gene>
<dbReference type="SMART" id="SM00448">
    <property type="entry name" value="REC"/>
    <property type="match status" value="1"/>
</dbReference>
<dbReference type="AlphaFoldDB" id="A0A7Z3GQ09"/>
<dbReference type="SUPFAM" id="SSF52172">
    <property type="entry name" value="CheY-like"/>
    <property type="match status" value="1"/>
</dbReference>
<proteinExistence type="predicted"/>
<dbReference type="EMBL" id="CP048833">
    <property type="protein sequence ID" value="QJP08625.1"/>
    <property type="molecule type" value="Genomic_DNA"/>
</dbReference>
<evidence type="ECO:0000259" key="6">
    <source>
        <dbReference type="PROSITE" id="PS50043"/>
    </source>
</evidence>
<organism evidence="8 9">
    <name type="scientific">Pseudomonas multiresinivorans</name>
    <dbReference type="NCBI Taxonomy" id="95301"/>
    <lineage>
        <taxon>Bacteria</taxon>
        <taxon>Pseudomonadati</taxon>
        <taxon>Pseudomonadota</taxon>
        <taxon>Gammaproteobacteria</taxon>
        <taxon>Pseudomonadales</taxon>
        <taxon>Pseudomonadaceae</taxon>
        <taxon>Pseudomonas</taxon>
    </lineage>
</organism>
<dbReference type="KEGG" id="pmui:G4G71_12310"/>
<dbReference type="CDD" id="cd17535">
    <property type="entry name" value="REC_NarL-like"/>
    <property type="match status" value="1"/>
</dbReference>
<evidence type="ECO:0000256" key="5">
    <source>
        <dbReference type="PROSITE-ProRule" id="PRU00169"/>
    </source>
</evidence>
<feature type="domain" description="Response regulatory" evidence="7">
    <location>
        <begin position="3"/>
        <end position="118"/>
    </location>
</feature>
<dbReference type="InterPro" id="IPR001789">
    <property type="entry name" value="Sig_transdc_resp-reg_receiver"/>
</dbReference>
<dbReference type="PANTHER" id="PTHR43214:SF41">
    <property type="entry name" value="NITRATE_NITRITE RESPONSE REGULATOR PROTEIN NARP"/>
    <property type="match status" value="1"/>
</dbReference>
<sequence>MSSVLVVDDHPMIRLAVRSILERNGFDVVGEAENGVEALVKHRELAPDLVILDIRIPRLQGLEVIRRIVGTGLNTKILVLSSMPAEILAKRCEMAGASTFVCKKSGLEDLLQGVKSTLSGYSDLPAHSRFDELRVTDPQRGDYRKMASLTDQEVMVMQYLAAGTSAAEAAREMMLSVKTISTYKCRLLAKLGITDIVQLQEFAKRNSLV</sequence>
<dbReference type="InterPro" id="IPR058245">
    <property type="entry name" value="NreC/VraR/RcsB-like_REC"/>
</dbReference>
<keyword evidence="2" id="KW-0805">Transcription regulation</keyword>
<evidence type="ECO:0000256" key="3">
    <source>
        <dbReference type="ARBA" id="ARBA00023125"/>
    </source>
</evidence>
<evidence type="ECO:0000259" key="7">
    <source>
        <dbReference type="PROSITE" id="PS50110"/>
    </source>
</evidence>
<dbReference type="RefSeq" id="WP_169937986.1">
    <property type="nucleotide sequence ID" value="NZ_CP048833.1"/>
</dbReference>
<dbReference type="GO" id="GO:0003677">
    <property type="term" value="F:DNA binding"/>
    <property type="evidence" value="ECO:0007669"/>
    <property type="project" value="UniProtKB-KW"/>
</dbReference>
<dbReference type="SMART" id="SM00421">
    <property type="entry name" value="HTH_LUXR"/>
    <property type="match status" value="1"/>
</dbReference>
<dbReference type="PANTHER" id="PTHR43214">
    <property type="entry name" value="TWO-COMPONENT RESPONSE REGULATOR"/>
    <property type="match status" value="1"/>
</dbReference>
<dbReference type="InterPro" id="IPR000792">
    <property type="entry name" value="Tscrpt_reg_LuxR_C"/>
</dbReference>
<evidence type="ECO:0000313" key="9">
    <source>
        <dbReference type="Proteomes" id="UP000502549"/>
    </source>
</evidence>
<dbReference type="PRINTS" id="PR00038">
    <property type="entry name" value="HTHLUXR"/>
</dbReference>
<keyword evidence="3" id="KW-0238">DNA-binding</keyword>
<dbReference type="Gene3D" id="3.40.50.2300">
    <property type="match status" value="1"/>
</dbReference>
<dbReference type="InterPro" id="IPR039420">
    <property type="entry name" value="WalR-like"/>
</dbReference>
<evidence type="ECO:0000256" key="1">
    <source>
        <dbReference type="ARBA" id="ARBA00022553"/>
    </source>
</evidence>
<dbReference type="InterPro" id="IPR011006">
    <property type="entry name" value="CheY-like_superfamily"/>
</dbReference>
<keyword evidence="4" id="KW-0804">Transcription</keyword>
<evidence type="ECO:0000313" key="8">
    <source>
        <dbReference type="EMBL" id="QJP08625.1"/>
    </source>
</evidence>
<dbReference type="InterPro" id="IPR016032">
    <property type="entry name" value="Sig_transdc_resp-reg_C-effctor"/>
</dbReference>
<dbReference type="Proteomes" id="UP000502549">
    <property type="component" value="Chromosome"/>
</dbReference>
<protein>
    <submittedName>
        <fullName evidence="8">Response regulator transcription factor</fullName>
    </submittedName>
</protein>